<dbReference type="PROSITE" id="PS00624">
    <property type="entry name" value="GMC_OXRED_2"/>
    <property type="match status" value="1"/>
</dbReference>
<evidence type="ECO:0000256" key="13">
    <source>
        <dbReference type="ARBA" id="ARBA00033986"/>
    </source>
</evidence>
<name>A0A8H7XVH2_PSICU</name>
<protein>
    <recommendedName>
        <fullName evidence="5">pyranose dehydrogenase (acceptor)</fullName>
        <ecNumber evidence="5">1.1.99.29</ecNumber>
    </recommendedName>
</protein>
<evidence type="ECO:0000256" key="2">
    <source>
        <dbReference type="ARBA" id="ARBA00004613"/>
    </source>
</evidence>
<feature type="binding site" evidence="19">
    <location>
        <position position="245"/>
    </location>
    <ligand>
        <name>FAD</name>
        <dbReference type="ChEBI" id="CHEBI:57692"/>
    </ligand>
</feature>
<comment type="catalytic activity">
    <reaction evidence="15">
        <text>pyranose + acceptor = pyranos-3-ulose + reduced acceptor.</text>
        <dbReference type="EC" id="1.1.99.29"/>
    </reaction>
</comment>
<evidence type="ECO:0000256" key="15">
    <source>
        <dbReference type="ARBA" id="ARBA00034029"/>
    </source>
</evidence>
<evidence type="ECO:0000256" key="17">
    <source>
        <dbReference type="ARBA" id="ARBA00034059"/>
    </source>
</evidence>
<evidence type="ECO:0000256" key="1">
    <source>
        <dbReference type="ARBA" id="ARBA00001974"/>
    </source>
</evidence>
<dbReference type="GO" id="GO:0050660">
    <property type="term" value="F:flavin adenine dinucleotide binding"/>
    <property type="evidence" value="ECO:0007669"/>
    <property type="project" value="InterPro"/>
</dbReference>
<comment type="catalytic activity">
    <reaction evidence="13">
        <text>pyranose + acceptor = pyranos-2-ulose + reduced acceptor.</text>
        <dbReference type="EC" id="1.1.99.29"/>
    </reaction>
</comment>
<comment type="catalytic activity">
    <reaction evidence="16">
        <text>a pyranoside + acceptor = a pyranosid-3-ulose + reduced acceptor.</text>
        <dbReference type="EC" id="1.1.99.29"/>
    </reaction>
</comment>
<comment type="subcellular location">
    <subcellularLocation>
        <location evidence="2">Secreted</location>
    </subcellularLocation>
</comment>
<dbReference type="EMBL" id="JAFIQS010000007">
    <property type="protein sequence ID" value="KAG5167577.1"/>
    <property type="molecule type" value="Genomic_DNA"/>
</dbReference>
<keyword evidence="6" id="KW-0964">Secreted</keyword>
<dbReference type="GO" id="GO:0005576">
    <property type="term" value="C:extracellular region"/>
    <property type="evidence" value="ECO:0007669"/>
    <property type="project" value="UniProtKB-SubCell"/>
</dbReference>
<feature type="domain" description="Glucose-methanol-choline oxidoreductase N-terminal" evidence="21">
    <location>
        <begin position="92"/>
        <end position="115"/>
    </location>
</feature>
<feature type="binding site" evidence="19">
    <location>
        <begin position="529"/>
        <end position="530"/>
    </location>
    <ligand>
        <name>FAD</name>
        <dbReference type="ChEBI" id="CHEBI:57692"/>
    </ligand>
</feature>
<comment type="caution">
    <text evidence="23">The sequence shown here is derived from an EMBL/GenBank/DDBJ whole genome shotgun (WGS) entry which is preliminary data.</text>
</comment>
<comment type="similarity">
    <text evidence="3 20">Belongs to the GMC oxidoreductase family.</text>
</comment>
<evidence type="ECO:0000256" key="20">
    <source>
        <dbReference type="RuleBase" id="RU003968"/>
    </source>
</evidence>
<dbReference type="PROSITE" id="PS00623">
    <property type="entry name" value="GMC_OXRED_1"/>
    <property type="match status" value="1"/>
</dbReference>
<feature type="domain" description="Glucose-methanol-choline oxidoreductase N-terminal" evidence="22">
    <location>
        <begin position="286"/>
        <end position="300"/>
    </location>
</feature>
<evidence type="ECO:0000313" key="23">
    <source>
        <dbReference type="EMBL" id="KAG5167577.1"/>
    </source>
</evidence>
<dbReference type="InterPro" id="IPR012132">
    <property type="entry name" value="GMC_OxRdtase"/>
</dbReference>
<evidence type="ECO:0000256" key="19">
    <source>
        <dbReference type="PIRSR" id="PIRSR000137-2"/>
    </source>
</evidence>
<keyword evidence="7 20" id="KW-0285">Flavoprotein</keyword>
<organism evidence="23">
    <name type="scientific">Psilocybe cubensis</name>
    <name type="common">Psychedelic mushroom</name>
    <name type="synonym">Stropharia cubensis</name>
    <dbReference type="NCBI Taxonomy" id="181762"/>
    <lineage>
        <taxon>Eukaryota</taxon>
        <taxon>Fungi</taxon>
        <taxon>Dikarya</taxon>
        <taxon>Basidiomycota</taxon>
        <taxon>Agaricomycotina</taxon>
        <taxon>Agaricomycetes</taxon>
        <taxon>Agaricomycetidae</taxon>
        <taxon>Agaricales</taxon>
        <taxon>Agaricineae</taxon>
        <taxon>Strophariaceae</taxon>
        <taxon>Psilocybe</taxon>
    </lineage>
</organism>
<evidence type="ECO:0000259" key="22">
    <source>
        <dbReference type="PROSITE" id="PS00624"/>
    </source>
</evidence>
<dbReference type="InterPro" id="IPR007867">
    <property type="entry name" value="GMC_OxRtase_C"/>
</dbReference>
<feature type="active site" description="Proton acceptor" evidence="18">
    <location>
        <position position="573"/>
    </location>
</feature>
<dbReference type="Pfam" id="PF05199">
    <property type="entry name" value="GMC_oxred_C"/>
    <property type="match status" value="1"/>
</dbReference>
<sequence length="592" mass="65212">MPIVKLEDVARKTFNYIVIGGGTAGLTVAARLSEEPSNSVLVLEAGPENLNDPLINIPGQFLKTLGNPQYDWAFPVLDQKHANNSKHIWSRGKGLGGSSAMNFYAWIKPPAADMDAIEQLGNPGWNWSEFEKYSKRSETFLPASKEQIEVYHYPDNSITEHRGTSGPIQVAIPHGAHTLDKLFQETMINKGFKDVKDPYSGDINGTWIASSSIDPKTWTRSFAATAYLVPNLDRENLSILTGAYVSKILFDGVKSNEKLKSSGVQFIYQGETHVVHTDREVILSAGAIKSPHVLELSGIGNPKILEKVGINVNIDLPGVGENVQEHYGCSVTYELNPDVSHETIDRFREPGYAEKAKELHTLGQGIHRTGLTSFAYFPLVDINADEAATVIKGAEEEVKDLVNGGTLRPGVEEQLKLQLSILRDNNVPDLTPEPNTRYATVTAILNHPISRGTIHTESVDPLAYPIIDPHYLESNTDLEVLVQHIKFIKSLANTEPWKSGIIREVYPGPNYSSDRDIREYVKEHVLTIWHTIGGCSMLPRSKSGVVDANLKVYGTTNLRVVDLSVIPLHIAAHTQATAYFLGEKAASIIKGE</sequence>
<gene>
    <name evidence="23" type="ORF">JR316_007928</name>
</gene>
<evidence type="ECO:0000256" key="5">
    <source>
        <dbReference type="ARBA" id="ARBA00013177"/>
    </source>
</evidence>
<evidence type="ECO:0000256" key="10">
    <source>
        <dbReference type="ARBA" id="ARBA00023002"/>
    </source>
</evidence>
<dbReference type="Pfam" id="PF00732">
    <property type="entry name" value="GMC_oxred_N"/>
    <property type="match status" value="1"/>
</dbReference>
<evidence type="ECO:0000259" key="21">
    <source>
        <dbReference type="PROSITE" id="PS00623"/>
    </source>
</evidence>
<evidence type="ECO:0000256" key="6">
    <source>
        <dbReference type="ARBA" id="ARBA00022525"/>
    </source>
</evidence>
<comment type="function">
    <text evidence="12">Catalyzes the single-oxidation or sequential double oxidation reaction of carbohydrates primarily at carbon-2 and/or carbon-3 with the concomitant reduction of the flavin. The enzyme exhibits a broad sugar substrate specificity, oxidizing different aldopyranoses to the corresponding C-1, C-2, C-3 or C-1,2, C-2,3 and C-3,4 (di)dehydro sugars with substrate-specific regioselectivity. Accepts only a narrow range of electron acceptors such as substituted benzoquinones and complexed metal ions and reacts extremely slowly with O(2) as acceptor. May play a role in the natural recycling of plant matter by oxidizing all major monosaccharides in lignocellulose and by reducing quinone compounds or reactive radical species generated during lignin depolymerization.</text>
</comment>
<dbReference type="SUPFAM" id="SSF54373">
    <property type="entry name" value="FAD-linked reductases, C-terminal domain"/>
    <property type="match status" value="1"/>
</dbReference>
<keyword evidence="9 19" id="KW-0274">FAD</keyword>
<proteinExistence type="inferred from homology"/>
<keyword evidence="8" id="KW-0732">Signal</keyword>
<evidence type="ECO:0000256" key="18">
    <source>
        <dbReference type="PIRSR" id="PIRSR000137-1"/>
    </source>
</evidence>
<evidence type="ECO:0000256" key="4">
    <source>
        <dbReference type="ARBA" id="ARBA00011245"/>
    </source>
</evidence>
<comment type="cofactor">
    <cofactor evidence="1 19">
        <name>FAD</name>
        <dbReference type="ChEBI" id="CHEBI:57692"/>
    </cofactor>
</comment>
<dbReference type="PANTHER" id="PTHR11552:SF201">
    <property type="entry name" value="GLUCOSE-METHANOL-CHOLINE OXIDOREDUCTASE N-TERMINAL DOMAIN-CONTAINING PROTEIN"/>
    <property type="match status" value="1"/>
</dbReference>
<evidence type="ECO:0000256" key="9">
    <source>
        <dbReference type="ARBA" id="ARBA00022827"/>
    </source>
</evidence>
<dbReference type="EC" id="1.1.99.29" evidence="5"/>
<evidence type="ECO:0000256" key="8">
    <source>
        <dbReference type="ARBA" id="ARBA00022729"/>
    </source>
</evidence>
<keyword evidence="11" id="KW-0325">Glycoprotein</keyword>
<evidence type="ECO:0000256" key="14">
    <source>
        <dbReference type="ARBA" id="ARBA00034010"/>
    </source>
</evidence>
<comment type="subunit">
    <text evidence="4">Monomer.</text>
</comment>
<evidence type="ECO:0000256" key="11">
    <source>
        <dbReference type="ARBA" id="ARBA00023180"/>
    </source>
</evidence>
<dbReference type="GO" id="GO:0033718">
    <property type="term" value="F:pyranose dehydrogenase (acceptor) activity"/>
    <property type="evidence" value="ECO:0007669"/>
    <property type="project" value="UniProtKB-EC"/>
</dbReference>
<dbReference type="SUPFAM" id="SSF51905">
    <property type="entry name" value="FAD/NAD(P)-binding domain"/>
    <property type="match status" value="1"/>
</dbReference>
<comment type="catalytic activity">
    <reaction evidence="14">
        <text>pyranose + acceptor = pyranos-2,3-diulose + reduced acceptor.</text>
        <dbReference type="EC" id="1.1.99.29"/>
    </reaction>
</comment>
<dbReference type="PANTHER" id="PTHR11552">
    <property type="entry name" value="GLUCOSE-METHANOL-CHOLINE GMC OXIDOREDUCTASE"/>
    <property type="match status" value="1"/>
</dbReference>
<keyword evidence="10" id="KW-0560">Oxidoreductase</keyword>
<evidence type="ECO:0000256" key="12">
    <source>
        <dbReference type="ARBA" id="ARBA00024699"/>
    </source>
</evidence>
<dbReference type="Gene3D" id="3.50.50.60">
    <property type="entry name" value="FAD/NAD(P)-binding domain"/>
    <property type="match status" value="1"/>
</dbReference>
<reference evidence="23" key="1">
    <citation type="submission" date="2021-02" db="EMBL/GenBank/DDBJ databases">
        <title>Psilocybe cubensis genome.</title>
        <authorList>
            <person name="Mckernan K.J."/>
            <person name="Crawford S."/>
            <person name="Trippe A."/>
            <person name="Kane L.T."/>
            <person name="Mclaughlin S."/>
        </authorList>
    </citation>
    <scope>NUCLEOTIDE SEQUENCE [LARGE SCALE GENOMIC DNA]</scope>
    <source>
        <strain evidence="23">MGC-MH-2018</strain>
    </source>
</reference>
<feature type="active site" description="Proton donor" evidence="18">
    <location>
        <position position="530"/>
    </location>
</feature>
<dbReference type="AlphaFoldDB" id="A0A8H7XVH2"/>
<evidence type="ECO:0000256" key="16">
    <source>
        <dbReference type="ARBA" id="ARBA00034050"/>
    </source>
</evidence>
<dbReference type="InterPro" id="IPR000172">
    <property type="entry name" value="GMC_OxRdtase_N"/>
</dbReference>
<evidence type="ECO:0000256" key="3">
    <source>
        <dbReference type="ARBA" id="ARBA00010790"/>
    </source>
</evidence>
<dbReference type="InterPro" id="IPR036188">
    <property type="entry name" value="FAD/NAD-bd_sf"/>
</dbReference>
<dbReference type="Gene3D" id="3.30.560.10">
    <property type="entry name" value="Glucose Oxidase, domain 3"/>
    <property type="match status" value="1"/>
</dbReference>
<evidence type="ECO:0000256" key="7">
    <source>
        <dbReference type="ARBA" id="ARBA00022630"/>
    </source>
</evidence>
<comment type="catalytic activity">
    <reaction evidence="17">
        <text>a pyranoside + acceptor = a pyranosid-3,4-diulose + reduced acceptor.</text>
        <dbReference type="EC" id="1.1.99.29"/>
    </reaction>
</comment>
<accession>A0A8H7XVH2</accession>
<dbReference type="PIRSF" id="PIRSF000137">
    <property type="entry name" value="Alcohol_oxidase"/>
    <property type="match status" value="1"/>
</dbReference>